<dbReference type="EC" id="1.97.1.4" evidence="8"/>
<name>A0A7R6SXX9_9BACT</name>
<feature type="binding site" evidence="6">
    <location>
        <position position="86"/>
    </location>
    <ligand>
        <name>[4Fe-4S] cluster</name>
        <dbReference type="ChEBI" id="CHEBI:49883"/>
        <note>4Fe-4S-S-AdoMet</note>
    </ligand>
</feature>
<dbReference type="PROSITE" id="PS51918">
    <property type="entry name" value="RADICAL_SAM"/>
    <property type="match status" value="1"/>
</dbReference>
<dbReference type="GO" id="GO:0046872">
    <property type="term" value="F:metal ion binding"/>
    <property type="evidence" value="ECO:0007669"/>
    <property type="project" value="UniProtKB-KW"/>
</dbReference>
<dbReference type="PANTHER" id="PTHR30352">
    <property type="entry name" value="PYRUVATE FORMATE-LYASE-ACTIVATING ENZYME"/>
    <property type="match status" value="1"/>
</dbReference>
<keyword evidence="1" id="KW-0004">4Fe-4S</keyword>
<keyword evidence="8" id="KW-0560">Oxidoreductase</keyword>
<dbReference type="InterPro" id="IPR016431">
    <property type="entry name" value="Pyrv-formate_lyase-activ_prd"/>
</dbReference>
<dbReference type="RefSeq" id="WP_201328313.1">
    <property type="nucleotide sequence ID" value="NZ_AP017470.1"/>
</dbReference>
<dbReference type="PIRSF" id="PIRSF004869">
    <property type="entry name" value="PflX_prd"/>
    <property type="match status" value="1"/>
</dbReference>
<feature type="binding site" evidence="6">
    <location>
        <position position="89"/>
    </location>
    <ligand>
        <name>[4Fe-4S] cluster</name>
        <dbReference type="ChEBI" id="CHEBI:49883"/>
        <note>4Fe-4S-S-AdoMet</note>
    </ligand>
</feature>
<dbReference type="SFLD" id="SFLDG01101">
    <property type="entry name" value="Uncharacterised_Radical_SAM_Su"/>
    <property type="match status" value="1"/>
</dbReference>
<keyword evidence="2 6" id="KW-0949">S-adenosyl-L-methionine</keyword>
<comment type="cofactor">
    <cofactor evidence="6">
        <name>[4Fe-4S] cluster</name>
        <dbReference type="ChEBI" id="CHEBI:49883"/>
    </cofactor>
    <text evidence="6">Binds 1 [4Fe-4S] cluster. The cluster is coordinated with 3 cysteines and an exchangeable S-adenosyl-L-methionine.</text>
</comment>
<reference evidence="8 9" key="1">
    <citation type="journal article" date="2012" name="Extremophiles">
        <title>Thermotomaculum hydrothermale gen. nov., sp. nov., a novel heterotrophic thermophile within the phylum Acidobacteria from a deep-sea hydrothermal vent chimney in the Southern Okinawa Trough.</title>
        <authorList>
            <person name="Izumi H."/>
            <person name="Nunoura T."/>
            <person name="Miyazaki M."/>
            <person name="Mino S."/>
            <person name="Toki T."/>
            <person name="Takai K."/>
            <person name="Sako Y."/>
            <person name="Sawabe T."/>
            <person name="Nakagawa S."/>
        </authorList>
    </citation>
    <scope>NUCLEOTIDE SEQUENCE [LARGE SCALE GENOMIC DNA]</scope>
    <source>
        <strain evidence="8 9">AC55</strain>
    </source>
</reference>
<dbReference type="InterPro" id="IPR027596">
    <property type="entry name" value="AmmeMemoSam_rS"/>
</dbReference>
<dbReference type="SUPFAM" id="SSF102114">
    <property type="entry name" value="Radical SAM enzymes"/>
    <property type="match status" value="1"/>
</dbReference>
<evidence type="ECO:0000256" key="3">
    <source>
        <dbReference type="ARBA" id="ARBA00022723"/>
    </source>
</evidence>
<dbReference type="KEGG" id="thyd:TTHT_0365"/>
<protein>
    <submittedName>
        <fullName evidence="8">Pyruvate formate lyase activating enzyme</fullName>
        <ecNumber evidence="8">1.97.1.4</ecNumber>
    </submittedName>
</protein>
<dbReference type="EMBL" id="AP017470">
    <property type="protein sequence ID" value="BBB31981.1"/>
    <property type="molecule type" value="Genomic_DNA"/>
</dbReference>
<evidence type="ECO:0000256" key="4">
    <source>
        <dbReference type="ARBA" id="ARBA00023004"/>
    </source>
</evidence>
<dbReference type="NCBIfam" id="TIGR04337">
    <property type="entry name" value="AmmeMemoSam_rS"/>
    <property type="match status" value="1"/>
</dbReference>
<dbReference type="SFLD" id="SFLDS00029">
    <property type="entry name" value="Radical_SAM"/>
    <property type="match status" value="1"/>
</dbReference>
<feature type="domain" description="Radical SAM core" evidence="7">
    <location>
        <begin position="67"/>
        <end position="281"/>
    </location>
</feature>
<evidence type="ECO:0000256" key="6">
    <source>
        <dbReference type="PIRSR" id="PIRSR004869-50"/>
    </source>
</evidence>
<sequence length="335" mass="38601">MFEAKYYEKLENKKVRCTLCPHYCTLKEGQTGICRVRKNINGILYSLSYQNIIAMHIDPIEKKPLYHFSPGARTLSIATPGCNFHCLNCQNHTISQIDESIFDFTRKIPPEEVVKIAISENIKHITFTYTEPTIFFEYMLDTAKIAKKEGLYCSIVSNGYITKEPLKELIPFIDAANIDFKFHEDSLYRKIAGGKAKPVLETIKTLYHSGVITEVTTLIIPEVNDNDEYFLETAKSLLQISNEIPWHLSAFYPTYKMIDYQSTRPETLVKFRKLAIDLGFKFVYTGNILDLEGSTTYCPKCGEALIKRHYFNLTFSELKENKCPKCGEFIYGKFQ</sequence>
<dbReference type="GO" id="GO:0016829">
    <property type="term" value="F:lyase activity"/>
    <property type="evidence" value="ECO:0007669"/>
    <property type="project" value="UniProtKB-KW"/>
</dbReference>
<dbReference type="InterPro" id="IPR007197">
    <property type="entry name" value="rSAM"/>
</dbReference>
<dbReference type="InterPro" id="IPR013785">
    <property type="entry name" value="Aldolase_TIM"/>
</dbReference>
<keyword evidence="8" id="KW-0670">Pyruvate</keyword>
<keyword evidence="4 6" id="KW-0408">Iron</keyword>
<dbReference type="CDD" id="cd01335">
    <property type="entry name" value="Radical_SAM"/>
    <property type="match status" value="1"/>
</dbReference>
<evidence type="ECO:0000256" key="1">
    <source>
        <dbReference type="ARBA" id="ARBA00022485"/>
    </source>
</evidence>
<evidence type="ECO:0000256" key="2">
    <source>
        <dbReference type="ARBA" id="ARBA00022691"/>
    </source>
</evidence>
<dbReference type="InterPro" id="IPR034457">
    <property type="entry name" value="Organic_radical-activating"/>
</dbReference>
<keyword evidence="5 6" id="KW-0411">Iron-sulfur</keyword>
<evidence type="ECO:0000313" key="8">
    <source>
        <dbReference type="EMBL" id="BBB31981.1"/>
    </source>
</evidence>
<dbReference type="Proteomes" id="UP000595564">
    <property type="component" value="Chromosome"/>
</dbReference>
<gene>
    <name evidence="8" type="ORF">TTHT_0365</name>
</gene>
<dbReference type="GO" id="GO:0043365">
    <property type="term" value="F:[formate-C-acetyltransferase]-activating enzyme activity"/>
    <property type="evidence" value="ECO:0007669"/>
    <property type="project" value="UniProtKB-EC"/>
</dbReference>
<dbReference type="Pfam" id="PF04055">
    <property type="entry name" value="Radical_SAM"/>
    <property type="match status" value="1"/>
</dbReference>
<accession>A0A7R6SXX9</accession>
<evidence type="ECO:0000256" key="5">
    <source>
        <dbReference type="ARBA" id="ARBA00023014"/>
    </source>
</evidence>
<evidence type="ECO:0000313" key="9">
    <source>
        <dbReference type="Proteomes" id="UP000595564"/>
    </source>
</evidence>
<proteinExistence type="predicted"/>
<feature type="binding site" evidence="6">
    <location>
        <position position="82"/>
    </location>
    <ligand>
        <name>[4Fe-4S] cluster</name>
        <dbReference type="ChEBI" id="CHEBI:49883"/>
        <note>4Fe-4S-S-AdoMet</note>
    </ligand>
</feature>
<keyword evidence="3 6" id="KW-0479">Metal-binding</keyword>
<dbReference type="AlphaFoldDB" id="A0A7R6SXX9"/>
<evidence type="ECO:0000259" key="7">
    <source>
        <dbReference type="PROSITE" id="PS51918"/>
    </source>
</evidence>
<dbReference type="InterPro" id="IPR058240">
    <property type="entry name" value="rSAM_sf"/>
</dbReference>
<keyword evidence="8" id="KW-0456">Lyase</keyword>
<dbReference type="PANTHER" id="PTHR30352:SF5">
    <property type="entry name" value="PYRUVATE FORMATE-LYASE 1-ACTIVATING ENZYME"/>
    <property type="match status" value="1"/>
</dbReference>
<dbReference type="GO" id="GO:0051539">
    <property type="term" value="F:4 iron, 4 sulfur cluster binding"/>
    <property type="evidence" value="ECO:0007669"/>
    <property type="project" value="UniProtKB-KW"/>
</dbReference>
<organism evidence="8 9">
    <name type="scientific">Thermotomaculum hydrothermale</name>
    <dbReference type="NCBI Taxonomy" id="981385"/>
    <lineage>
        <taxon>Bacteria</taxon>
        <taxon>Pseudomonadati</taxon>
        <taxon>Acidobacteriota</taxon>
        <taxon>Holophagae</taxon>
        <taxon>Thermotomaculales</taxon>
        <taxon>Thermotomaculaceae</taxon>
        <taxon>Thermotomaculum</taxon>
    </lineage>
</organism>
<keyword evidence="9" id="KW-1185">Reference proteome</keyword>
<dbReference type="Gene3D" id="3.20.20.70">
    <property type="entry name" value="Aldolase class I"/>
    <property type="match status" value="1"/>
</dbReference>